<dbReference type="Proteomes" id="UP000590740">
    <property type="component" value="Unassembled WGS sequence"/>
</dbReference>
<accession>A0A7W8DN57</accession>
<dbReference type="RefSeq" id="WP_221306308.1">
    <property type="nucleotide sequence ID" value="NZ_JACHIG010000027.1"/>
</dbReference>
<comment type="caution">
    <text evidence="2">The sequence shown here is derived from an EMBL/GenBank/DDBJ whole genome shotgun (WGS) entry which is preliminary data.</text>
</comment>
<dbReference type="AlphaFoldDB" id="A0A7W8DN57"/>
<reference evidence="2 3" key="1">
    <citation type="submission" date="2020-08" db="EMBL/GenBank/DDBJ databases">
        <title>Genomic Encyclopedia of Type Strains, Phase IV (KMG-IV): sequencing the most valuable type-strain genomes for metagenomic binning, comparative biology and taxonomic classification.</title>
        <authorList>
            <person name="Goeker M."/>
        </authorList>
    </citation>
    <scope>NUCLEOTIDE SEQUENCE [LARGE SCALE GENOMIC DNA]</scope>
    <source>
        <strain evidence="2 3">DSM 12252</strain>
    </source>
</reference>
<evidence type="ECO:0000313" key="2">
    <source>
        <dbReference type="EMBL" id="MBB5035750.1"/>
    </source>
</evidence>
<name>A0A7W8DN57_9BACT</name>
<keyword evidence="1" id="KW-0812">Transmembrane</keyword>
<dbReference type="EMBL" id="JACHIG010000027">
    <property type="protein sequence ID" value="MBB5035750.1"/>
    <property type="molecule type" value="Genomic_DNA"/>
</dbReference>
<organism evidence="2 3">
    <name type="scientific">Prosthecobacter vanneervenii</name>
    <dbReference type="NCBI Taxonomy" id="48466"/>
    <lineage>
        <taxon>Bacteria</taxon>
        <taxon>Pseudomonadati</taxon>
        <taxon>Verrucomicrobiota</taxon>
        <taxon>Verrucomicrobiia</taxon>
        <taxon>Verrucomicrobiales</taxon>
        <taxon>Verrucomicrobiaceae</taxon>
        <taxon>Prosthecobacter</taxon>
    </lineage>
</organism>
<keyword evidence="3" id="KW-1185">Reference proteome</keyword>
<evidence type="ECO:0000256" key="1">
    <source>
        <dbReference type="SAM" id="Phobius"/>
    </source>
</evidence>
<protein>
    <submittedName>
        <fullName evidence="2">Uncharacterized protein</fullName>
    </submittedName>
</protein>
<evidence type="ECO:0000313" key="3">
    <source>
        <dbReference type="Proteomes" id="UP000590740"/>
    </source>
</evidence>
<proteinExistence type="predicted"/>
<keyword evidence="1" id="KW-0472">Membrane</keyword>
<gene>
    <name evidence="2" type="ORF">HNQ65_005364</name>
</gene>
<keyword evidence="1" id="KW-1133">Transmembrane helix</keyword>
<feature type="transmembrane region" description="Helical" evidence="1">
    <location>
        <begin position="12"/>
        <end position="36"/>
    </location>
</feature>
<sequence length="64" mass="7087">MRIYRGSFQGNGCLSGCMFHLVCLAMLVLAGVVWVIKQRAWELTFTVEMPKVEKAAPETGEGEP</sequence>